<proteinExistence type="inferred from homology"/>
<dbReference type="GO" id="GO:0046872">
    <property type="term" value="F:metal ion binding"/>
    <property type="evidence" value="ECO:0007669"/>
    <property type="project" value="UniProtKB-UniRule"/>
</dbReference>
<evidence type="ECO:0000259" key="7">
    <source>
        <dbReference type="SMART" id="SM00852"/>
    </source>
</evidence>
<keyword evidence="6" id="KW-0500">Molybdenum</keyword>
<dbReference type="SUPFAM" id="SSF63867">
    <property type="entry name" value="MoeA C-terminal domain-like"/>
    <property type="match status" value="1"/>
</dbReference>
<dbReference type="Gene3D" id="3.40.980.10">
    <property type="entry name" value="MoaB/Mog-like domain"/>
    <property type="match status" value="1"/>
</dbReference>
<dbReference type="Gene3D" id="2.170.190.11">
    <property type="entry name" value="Molybdopterin biosynthesis moea protein, domain 3"/>
    <property type="match status" value="1"/>
</dbReference>
<dbReference type="GO" id="GO:0005829">
    <property type="term" value="C:cytosol"/>
    <property type="evidence" value="ECO:0007669"/>
    <property type="project" value="TreeGrafter"/>
</dbReference>
<dbReference type="AlphaFoldDB" id="A0A4T3EZ37"/>
<sequence length="407" mass="42182">MSDASPPAPPPPLPLEEAQRRLLDSVDALSAETVQLEESAGRCLATDLSSRRTQPAADLSAMDGYALRADDLAGPWQVVGESAAGHPYSGELRAGEAIRISTGAMMPAGGGAVLLQENATREGDAVSLNGEGEPTPRHIRRAGFDFRKGDVLLPRGTGLDAAKIALAISGGHETAEVARQANVAIIDSGDELAAEPGNLAQHQIPASNGAMLAALAAPHAAEIRRLGPVPDRLAALVAAFEAAEDCDVIVTSGGASVGDHDLVRPALEQWGAEIDFWRIAMKPGKPLLVARKGHRVVLGLPGNPVSSYVTAFLFLLPLLRKLGGAGSPLPVRISLPLAESLPAVGKRTEFVRARIENGAVRALSEQDSSALVSLSRAQCLIVRDAGSNAVSAGEMVPVYLLQNGGIA</sequence>
<comment type="caution">
    <text evidence="8">The sequence shown here is derived from an EMBL/GenBank/DDBJ whole genome shotgun (WGS) entry which is preliminary data.</text>
</comment>
<dbReference type="Pfam" id="PF03453">
    <property type="entry name" value="MoeA_N"/>
    <property type="match status" value="1"/>
</dbReference>
<evidence type="ECO:0000256" key="1">
    <source>
        <dbReference type="ARBA" id="ARBA00002901"/>
    </source>
</evidence>
<name>A0A4T3EZ37_9SPHN</name>
<keyword evidence="9" id="KW-1185">Reference proteome</keyword>
<evidence type="ECO:0000256" key="6">
    <source>
        <dbReference type="RuleBase" id="RU365090"/>
    </source>
</evidence>
<dbReference type="InterPro" id="IPR005111">
    <property type="entry name" value="MoeA_C_domain_IV"/>
</dbReference>
<comment type="cofactor">
    <cofactor evidence="6">
        <name>Mg(2+)</name>
        <dbReference type="ChEBI" id="CHEBI:18420"/>
    </cofactor>
</comment>
<keyword evidence="6" id="KW-0460">Magnesium</keyword>
<dbReference type="SMART" id="SM00852">
    <property type="entry name" value="MoCF_biosynth"/>
    <property type="match status" value="1"/>
</dbReference>
<evidence type="ECO:0000256" key="2">
    <source>
        <dbReference type="ARBA" id="ARBA00005046"/>
    </source>
</evidence>
<evidence type="ECO:0000313" key="8">
    <source>
        <dbReference type="EMBL" id="TIX50011.1"/>
    </source>
</evidence>
<evidence type="ECO:0000313" key="9">
    <source>
        <dbReference type="Proteomes" id="UP000309389"/>
    </source>
</evidence>
<dbReference type="EC" id="2.10.1.1" evidence="6"/>
<dbReference type="Pfam" id="PF03454">
    <property type="entry name" value="MoeA_C"/>
    <property type="match status" value="1"/>
</dbReference>
<dbReference type="InterPro" id="IPR036425">
    <property type="entry name" value="MoaB/Mog-like_dom_sf"/>
</dbReference>
<dbReference type="OrthoDB" id="9804758at2"/>
<dbReference type="PANTHER" id="PTHR10192:SF5">
    <property type="entry name" value="GEPHYRIN"/>
    <property type="match status" value="1"/>
</dbReference>
<comment type="pathway">
    <text evidence="2 6">Cofactor biosynthesis; molybdopterin biosynthesis.</text>
</comment>
<organism evidence="8 9">
    <name type="scientific">Alteraurantiacibacter aquimixticola</name>
    <dbReference type="NCBI Taxonomy" id="2489173"/>
    <lineage>
        <taxon>Bacteria</taxon>
        <taxon>Pseudomonadati</taxon>
        <taxon>Pseudomonadota</taxon>
        <taxon>Alphaproteobacteria</taxon>
        <taxon>Sphingomonadales</taxon>
        <taxon>Erythrobacteraceae</taxon>
        <taxon>Alteraurantiacibacter</taxon>
    </lineage>
</organism>
<dbReference type="InterPro" id="IPR038987">
    <property type="entry name" value="MoeA-like"/>
</dbReference>
<dbReference type="PANTHER" id="PTHR10192">
    <property type="entry name" value="MOLYBDOPTERIN BIOSYNTHESIS PROTEIN"/>
    <property type="match status" value="1"/>
</dbReference>
<comment type="catalytic activity">
    <reaction evidence="5">
        <text>adenylyl-molybdopterin + molybdate = Mo-molybdopterin + AMP + H(+)</text>
        <dbReference type="Rhea" id="RHEA:35047"/>
        <dbReference type="ChEBI" id="CHEBI:15378"/>
        <dbReference type="ChEBI" id="CHEBI:36264"/>
        <dbReference type="ChEBI" id="CHEBI:62727"/>
        <dbReference type="ChEBI" id="CHEBI:71302"/>
        <dbReference type="ChEBI" id="CHEBI:456215"/>
        <dbReference type="EC" id="2.10.1.1"/>
    </reaction>
</comment>
<evidence type="ECO:0000256" key="4">
    <source>
        <dbReference type="ARBA" id="ARBA00023150"/>
    </source>
</evidence>
<reference evidence="8 9" key="1">
    <citation type="submission" date="2019-04" db="EMBL/GenBank/DDBJ databases">
        <title>Altererythrobacter aquimixticola sp. nov., isolated from sediment of junction between the ocean and a freshwater spring.</title>
        <authorList>
            <person name="Yoon J.-H."/>
        </authorList>
    </citation>
    <scope>NUCLEOTIDE SEQUENCE [LARGE SCALE GENOMIC DNA]</scope>
    <source>
        <strain evidence="8 9">SSKS-13</strain>
    </source>
</reference>
<dbReference type="InterPro" id="IPR036688">
    <property type="entry name" value="MoeA_C_domain_IV_sf"/>
</dbReference>
<keyword evidence="6 8" id="KW-0808">Transferase</keyword>
<keyword evidence="4 6" id="KW-0501">Molybdenum cofactor biosynthesis</keyword>
<dbReference type="GO" id="GO:0061599">
    <property type="term" value="F:molybdopterin molybdotransferase activity"/>
    <property type="evidence" value="ECO:0007669"/>
    <property type="project" value="UniProtKB-UniRule"/>
</dbReference>
<dbReference type="Pfam" id="PF00994">
    <property type="entry name" value="MoCF_biosynth"/>
    <property type="match status" value="1"/>
</dbReference>
<comment type="function">
    <text evidence="1 6">Catalyzes the insertion of molybdate into adenylated molybdopterin with the concomitant release of AMP.</text>
</comment>
<dbReference type="SUPFAM" id="SSF63882">
    <property type="entry name" value="MoeA N-terminal region -like"/>
    <property type="match status" value="1"/>
</dbReference>
<dbReference type="Gene3D" id="2.40.340.10">
    <property type="entry name" value="MoeA, C-terminal, domain IV"/>
    <property type="match status" value="1"/>
</dbReference>
<evidence type="ECO:0000256" key="5">
    <source>
        <dbReference type="ARBA" id="ARBA00047317"/>
    </source>
</evidence>
<dbReference type="InterPro" id="IPR008284">
    <property type="entry name" value="MoCF_biosynth_CS"/>
</dbReference>
<dbReference type="SUPFAM" id="SSF53218">
    <property type="entry name" value="Molybdenum cofactor biosynthesis proteins"/>
    <property type="match status" value="1"/>
</dbReference>
<dbReference type="EMBL" id="SSHH01000002">
    <property type="protein sequence ID" value="TIX50011.1"/>
    <property type="molecule type" value="Genomic_DNA"/>
</dbReference>
<feature type="domain" description="MoaB/Mog" evidence="7">
    <location>
        <begin position="184"/>
        <end position="321"/>
    </location>
</feature>
<dbReference type="RefSeq" id="WP_136693031.1">
    <property type="nucleotide sequence ID" value="NZ_SSHH01000002.1"/>
</dbReference>
<gene>
    <name evidence="8" type="ORF">E5222_06830</name>
</gene>
<accession>A0A4T3EZ37</accession>
<dbReference type="InterPro" id="IPR036135">
    <property type="entry name" value="MoeA_linker/N_sf"/>
</dbReference>
<dbReference type="CDD" id="cd00887">
    <property type="entry name" value="MoeA"/>
    <property type="match status" value="1"/>
</dbReference>
<dbReference type="InterPro" id="IPR001453">
    <property type="entry name" value="MoaB/Mog_dom"/>
</dbReference>
<evidence type="ECO:0000256" key="3">
    <source>
        <dbReference type="ARBA" id="ARBA00010763"/>
    </source>
</evidence>
<dbReference type="UniPathway" id="UPA00344"/>
<comment type="similarity">
    <text evidence="3 6">Belongs to the MoeA family.</text>
</comment>
<protein>
    <recommendedName>
        <fullName evidence="6">Molybdopterin molybdenumtransferase</fullName>
        <ecNumber evidence="6">2.10.1.1</ecNumber>
    </recommendedName>
</protein>
<dbReference type="PROSITE" id="PS01079">
    <property type="entry name" value="MOCF_BIOSYNTHESIS_2"/>
    <property type="match status" value="1"/>
</dbReference>
<dbReference type="Proteomes" id="UP000309389">
    <property type="component" value="Unassembled WGS sequence"/>
</dbReference>
<dbReference type="Gene3D" id="3.90.105.10">
    <property type="entry name" value="Molybdopterin biosynthesis moea protein, domain 2"/>
    <property type="match status" value="1"/>
</dbReference>
<dbReference type="GO" id="GO:0006777">
    <property type="term" value="P:Mo-molybdopterin cofactor biosynthetic process"/>
    <property type="evidence" value="ECO:0007669"/>
    <property type="project" value="UniProtKB-UniRule"/>
</dbReference>
<keyword evidence="6" id="KW-0479">Metal-binding</keyword>
<dbReference type="InterPro" id="IPR005110">
    <property type="entry name" value="MoeA_linker/N"/>
</dbReference>